<keyword evidence="1" id="KW-0472">Membrane</keyword>
<sequence>MNIIETIRTHKLIVLASALGLLIIMLIISVIILLSGTKKPSVDPDEVMISIDPVIFMLPDEPLELPPVQYSRKQKKIWTDSDLQYWYTIPDAEQMQKLHDINERQMNKLWESVP</sequence>
<protein>
    <submittedName>
        <fullName evidence="2">Uncharacterized protein</fullName>
    </submittedName>
</protein>
<dbReference type="RefSeq" id="WP_162663533.1">
    <property type="nucleotide sequence ID" value="NZ_CP048020.1"/>
</dbReference>
<evidence type="ECO:0000313" key="2">
    <source>
        <dbReference type="EMBL" id="QHX43203.1"/>
    </source>
</evidence>
<feature type="transmembrane region" description="Helical" evidence="1">
    <location>
        <begin position="12"/>
        <end position="34"/>
    </location>
</feature>
<gene>
    <name evidence="2" type="ORF">GWP43_06830</name>
</gene>
<evidence type="ECO:0000313" key="3">
    <source>
        <dbReference type="Proteomes" id="UP000464374"/>
    </source>
</evidence>
<dbReference type="Proteomes" id="UP000464374">
    <property type="component" value="Chromosome"/>
</dbReference>
<accession>A0A6P1Y205</accession>
<keyword evidence="1" id="KW-0812">Transmembrane</keyword>
<proteinExistence type="predicted"/>
<dbReference type="KEGG" id="trz:GWP43_06830"/>
<dbReference type="AlphaFoldDB" id="A0A6P1Y205"/>
<organism evidence="2 3">
    <name type="scientific">Treponema vincentii</name>
    <dbReference type="NCBI Taxonomy" id="69710"/>
    <lineage>
        <taxon>Bacteria</taxon>
        <taxon>Pseudomonadati</taxon>
        <taxon>Spirochaetota</taxon>
        <taxon>Spirochaetia</taxon>
        <taxon>Spirochaetales</taxon>
        <taxon>Treponemataceae</taxon>
        <taxon>Treponema</taxon>
    </lineage>
</organism>
<dbReference type="EMBL" id="CP048020">
    <property type="protein sequence ID" value="QHX43203.1"/>
    <property type="molecule type" value="Genomic_DNA"/>
</dbReference>
<keyword evidence="1" id="KW-1133">Transmembrane helix</keyword>
<evidence type="ECO:0000256" key="1">
    <source>
        <dbReference type="SAM" id="Phobius"/>
    </source>
</evidence>
<reference evidence="2 3" key="1">
    <citation type="submission" date="2020-01" db="EMBL/GenBank/DDBJ databases">
        <title>Complete genome sequence of a human oral phylogroup 1 Treponema sp. strain ATCC 700766, originally isolated from periodontitis dental plaque.</title>
        <authorList>
            <person name="Chan Y."/>
            <person name="Huo Y.-B."/>
            <person name="Yu X.-L."/>
            <person name="Zeng H."/>
            <person name="Leung W.-K."/>
            <person name="Watt R.M."/>
        </authorList>
    </citation>
    <scope>NUCLEOTIDE SEQUENCE [LARGE SCALE GENOMIC DNA]</scope>
    <source>
        <strain evidence="2 3">OMZ 804</strain>
    </source>
</reference>
<name>A0A6P1Y205_9SPIR</name>